<keyword evidence="2" id="KW-1185">Reference proteome</keyword>
<accession>A0ABP1EXM6</accession>
<organism evidence="1 2">
    <name type="scientific">Tenacibaculum polynesiense</name>
    <dbReference type="NCBI Taxonomy" id="3137857"/>
    <lineage>
        <taxon>Bacteria</taxon>
        <taxon>Pseudomonadati</taxon>
        <taxon>Bacteroidota</taxon>
        <taxon>Flavobacteriia</taxon>
        <taxon>Flavobacteriales</taxon>
        <taxon>Flavobacteriaceae</taxon>
        <taxon>Tenacibaculum</taxon>
    </lineage>
</organism>
<evidence type="ECO:0000313" key="1">
    <source>
        <dbReference type="EMBL" id="CAL2103119.1"/>
    </source>
</evidence>
<name>A0ABP1EXM6_9FLAO</name>
<comment type="caution">
    <text evidence="1">The sequence shown here is derived from an EMBL/GenBank/DDBJ whole genome shotgun (WGS) entry which is preliminary data.</text>
</comment>
<dbReference type="RefSeq" id="WP_348717112.1">
    <property type="nucleotide sequence ID" value="NZ_CAXJIO010000012.1"/>
</dbReference>
<protein>
    <submittedName>
        <fullName evidence="1">Uncharacterized protein</fullName>
    </submittedName>
</protein>
<sequence>MLKDISNLGTVLNKTEQKTVNGGWIYIICHTCEPLPPGYICMNQVFCGGV</sequence>
<reference evidence="1 2" key="1">
    <citation type="submission" date="2024-05" db="EMBL/GenBank/DDBJ databases">
        <authorList>
            <person name="Duchaud E."/>
        </authorList>
    </citation>
    <scope>NUCLEOTIDE SEQUENCE [LARGE SCALE GENOMIC DNA]</scope>
    <source>
        <strain evidence="1">Ena-SAMPLE-TAB-13-05-2024-13:56:06:370-140308</strain>
    </source>
</reference>
<evidence type="ECO:0000313" key="2">
    <source>
        <dbReference type="Proteomes" id="UP001497527"/>
    </source>
</evidence>
<dbReference type="EMBL" id="CAXJIO010000012">
    <property type="protein sequence ID" value="CAL2103119.1"/>
    <property type="molecule type" value="Genomic_DNA"/>
</dbReference>
<proteinExistence type="predicted"/>
<gene>
    <name evidence="1" type="ORF">T190423A01A_30233</name>
</gene>
<dbReference type="Proteomes" id="UP001497527">
    <property type="component" value="Unassembled WGS sequence"/>
</dbReference>